<sequence length="382" mass="42445">MTISLKVDASHKYSFNTDVRMVFRIVLVPEKTSIATGFHYIILLDTSGSMEGIKIEKAKSGAIDLFKKIPSGNKVTFITFSSQVNVVTEFNDPADLSERISNLTAEGQTSLFTALLNAIKIASKYELPSYIILLTDGNPTDVTDFKSYEKIGLPNNVQIIPFGIGDDYNEGLLKLLSDKSGTNFYHIEDASEIPEKLPKAAKTTIAGKNITVDIISESKISLLNYSSLPVKINALEGVVKILGETIIPPNFSGNFMTVKVNYEDPVRNRQDNLMAIISLKPTTDNNLFISSTNKDIILEYEYYSTLQKYSQDVTAGNLVEATRTLKKMEDLAQQTRKIELIETTRRLSTDLETTKRIGSVEQTKKLSKEVSSEVTRKLRGEG</sequence>
<organism evidence="2 3">
    <name type="scientific">Acidianus manzaensis</name>
    <dbReference type="NCBI Taxonomy" id="282676"/>
    <lineage>
        <taxon>Archaea</taxon>
        <taxon>Thermoproteota</taxon>
        <taxon>Thermoprotei</taxon>
        <taxon>Sulfolobales</taxon>
        <taxon>Sulfolobaceae</taxon>
        <taxon>Acidianus</taxon>
    </lineage>
</organism>
<reference evidence="2 3" key="1">
    <citation type="submission" date="2017-03" db="EMBL/GenBank/DDBJ databases">
        <title>Sulfur activation and transportation mechanism of thermophilic Archaea Acidianus manzaensis YN-25.</title>
        <authorList>
            <person name="Ma Y."/>
            <person name="Yang Y."/>
            <person name="Xia J."/>
        </authorList>
    </citation>
    <scope>NUCLEOTIDE SEQUENCE [LARGE SCALE GENOMIC DNA]</scope>
    <source>
        <strain evidence="2 3">YN-25</strain>
    </source>
</reference>
<dbReference type="EMBL" id="CP020477">
    <property type="protein sequence ID" value="ARM76054.1"/>
    <property type="molecule type" value="Genomic_DNA"/>
</dbReference>
<dbReference type="Proteomes" id="UP000193404">
    <property type="component" value="Chromosome"/>
</dbReference>
<dbReference type="Pfam" id="PF18677">
    <property type="entry name" value="ArnB_C"/>
    <property type="match status" value="1"/>
</dbReference>
<dbReference type="AlphaFoldDB" id="A0A1W6K0T7"/>
<accession>A0A1W6K0T7</accession>
<feature type="domain" description="VWFA" evidence="1">
    <location>
        <begin position="39"/>
        <end position="201"/>
    </location>
</feature>
<dbReference type="RefSeq" id="WP_148691836.1">
    <property type="nucleotide sequence ID" value="NZ_CP020477.1"/>
</dbReference>
<dbReference type="KEGG" id="aman:B6F84_08485"/>
<dbReference type="PANTHER" id="PTHR45737">
    <property type="entry name" value="VON WILLEBRAND FACTOR A DOMAIN-CONTAINING PROTEIN 5A"/>
    <property type="match status" value="1"/>
</dbReference>
<dbReference type="Pfam" id="PF00092">
    <property type="entry name" value="VWA"/>
    <property type="match status" value="1"/>
</dbReference>
<dbReference type="InterPro" id="IPR040929">
    <property type="entry name" value="ArnB_C"/>
</dbReference>
<dbReference type="InterPro" id="IPR002035">
    <property type="entry name" value="VWF_A"/>
</dbReference>
<gene>
    <name evidence="2" type="ORF">B6F84_08485</name>
</gene>
<dbReference type="SUPFAM" id="SSF53300">
    <property type="entry name" value="vWA-like"/>
    <property type="match status" value="1"/>
</dbReference>
<protein>
    <recommendedName>
        <fullName evidence="1">VWFA domain-containing protein</fullName>
    </recommendedName>
</protein>
<evidence type="ECO:0000259" key="1">
    <source>
        <dbReference type="PROSITE" id="PS50234"/>
    </source>
</evidence>
<proteinExistence type="predicted"/>
<evidence type="ECO:0000313" key="3">
    <source>
        <dbReference type="Proteomes" id="UP000193404"/>
    </source>
</evidence>
<dbReference type="STRING" id="282676.B6F84_08485"/>
<dbReference type="PANTHER" id="PTHR45737:SF6">
    <property type="entry name" value="VON WILLEBRAND FACTOR A DOMAIN-CONTAINING PROTEIN 5A"/>
    <property type="match status" value="1"/>
</dbReference>
<dbReference type="GeneID" id="41590948"/>
<name>A0A1W6K0T7_9CREN</name>
<dbReference type="OrthoDB" id="33260at2157"/>
<dbReference type="PROSITE" id="PS50234">
    <property type="entry name" value="VWFA"/>
    <property type="match status" value="1"/>
</dbReference>
<keyword evidence="3" id="KW-1185">Reference proteome</keyword>
<evidence type="ECO:0000313" key="2">
    <source>
        <dbReference type="EMBL" id="ARM76054.1"/>
    </source>
</evidence>
<dbReference type="Gene3D" id="3.40.50.410">
    <property type="entry name" value="von Willebrand factor, type A domain"/>
    <property type="match status" value="1"/>
</dbReference>
<dbReference type="SMART" id="SM00327">
    <property type="entry name" value="VWA"/>
    <property type="match status" value="1"/>
</dbReference>
<dbReference type="InterPro" id="IPR036465">
    <property type="entry name" value="vWFA_dom_sf"/>
</dbReference>